<accession>A0A285P730</accession>
<protein>
    <submittedName>
        <fullName evidence="1">Uncharacterized protein</fullName>
    </submittedName>
</protein>
<reference evidence="2" key="1">
    <citation type="submission" date="2017-09" db="EMBL/GenBank/DDBJ databases">
        <authorList>
            <person name="Varghese N."/>
            <person name="Submissions S."/>
        </authorList>
    </citation>
    <scope>NUCLEOTIDE SEQUENCE [LARGE SCALE GENOMIC DNA]</scope>
    <source>
        <strain evidence="2">CGMCC 1.8913</strain>
    </source>
</reference>
<evidence type="ECO:0000313" key="2">
    <source>
        <dbReference type="Proteomes" id="UP000219356"/>
    </source>
</evidence>
<sequence length="73" mass="8208">MKKVKQKEALFVQEKFDVEFTFVGGDKYTFKDYQSGSYVHVVNEIKASENGWFGVAGEVVNLANVTSAKVIEK</sequence>
<organism evidence="1 2">
    <name type="scientific">Terribacillus aidingensis</name>
    <dbReference type="NCBI Taxonomy" id="586416"/>
    <lineage>
        <taxon>Bacteria</taxon>
        <taxon>Bacillati</taxon>
        <taxon>Bacillota</taxon>
        <taxon>Bacilli</taxon>
        <taxon>Bacillales</taxon>
        <taxon>Bacillaceae</taxon>
        <taxon>Terribacillus</taxon>
    </lineage>
</organism>
<evidence type="ECO:0000313" key="1">
    <source>
        <dbReference type="EMBL" id="SNZ15681.1"/>
    </source>
</evidence>
<dbReference type="Proteomes" id="UP000219356">
    <property type="component" value="Unassembled WGS sequence"/>
</dbReference>
<dbReference type="EMBL" id="OBEK01000004">
    <property type="protein sequence ID" value="SNZ15681.1"/>
    <property type="molecule type" value="Genomic_DNA"/>
</dbReference>
<keyword evidence="2" id="KW-1185">Reference proteome</keyword>
<proteinExistence type="predicted"/>
<name>A0A285P730_9BACI</name>
<gene>
    <name evidence="1" type="ORF">SAMN05421503_2711</name>
</gene>
<dbReference type="AlphaFoldDB" id="A0A285P730"/>